<keyword evidence="11" id="KW-0812">Transmembrane</keyword>
<evidence type="ECO:0000256" key="2">
    <source>
        <dbReference type="ARBA" id="ARBA00004439"/>
    </source>
</evidence>
<feature type="compositionally biased region" description="Low complexity" evidence="10">
    <location>
        <begin position="83"/>
        <end position="98"/>
    </location>
</feature>
<evidence type="ECO:0000259" key="13">
    <source>
        <dbReference type="PROSITE" id="PS51292"/>
    </source>
</evidence>
<dbReference type="InterPro" id="IPR001841">
    <property type="entry name" value="Znf_RING"/>
</dbReference>
<feature type="domain" description="RING-type" evidence="12">
    <location>
        <begin position="109"/>
        <end position="156"/>
    </location>
</feature>
<dbReference type="GO" id="GO:0005765">
    <property type="term" value="C:lysosomal membrane"/>
    <property type="evidence" value="ECO:0007669"/>
    <property type="project" value="UniProtKB-SubCell"/>
</dbReference>
<dbReference type="OrthoDB" id="264354at2759"/>
<evidence type="ECO:0000256" key="3">
    <source>
        <dbReference type="ARBA" id="ARBA00004520"/>
    </source>
</evidence>
<dbReference type="Gene3D" id="3.30.40.10">
    <property type="entry name" value="Zinc/RING finger domain, C3HC4 (zinc finger)"/>
    <property type="match status" value="1"/>
</dbReference>
<evidence type="ECO:0000256" key="4">
    <source>
        <dbReference type="ARBA" id="ARBA00022723"/>
    </source>
</evidence>
<gene>
    <name evidence="14" type="ORF">BSL78_12322</name>
</gene>
<evidence type="ECO:0000256" key="10">
    <source>
        <dbReference type="SAM" id="MobiDB-lite"/>
    </source>
</evidence>
<dbReference type="GO" id="GO:0002376">
    <property type="term" value="P:immune system process"/>
    <property type="evidence" value="ECO:0007669"/>
    <property type="project" value="UniProtKB-KW"/>
</dbReference>
<evidence type="ECO:0000313" key="15">
    <source>
        <dbReference type="Proteomes" id="UP000230750"/>
    </source>
</evidence>
<reference evidence="14 15" key="1">
    <citation type="journal article" date="2017" name="PLoS Biol.">
        <title>The sea cucumber genome provides insights into morphological evolution and visceral regeneration.</title>
        <authorList>
            <person name="Zhang X."/>
            <person name="Sun L."/>
            <person name="Yuan J."/>
            <person name="Sun Y."/>
            <person name="Gao Y."/>
            <person name="Zhang L."/>
            <person name="Li S."/>
            <person name="Dai H."/>
            <person name="Hamel J.F."/>
            <person name="Liu C."/>
            <person name="Yu Y."/>
            <person name="Liu S."/>
            <person name="Lin W."/>
            <person name="Guo K."/>
            <person name="Jin S."/>
            <person name="Xu P."/>
            <person name="Storey K.B."/>
            <person name="Huan P."/>
            <person name="Zhang T."/>
            <person name="Zhou Y."/>
            <person name="Zhang J."/>
            <person name="Lin C."/>
            <person name="Li X."/>
            <person name="Xing L."/>
            <person name="Huo D."/>
            <person name="Sun M."/>
            <person name="Wang L."/>
            <person name="Mercier A."/>
            <person name="Li F."/>
            <person name="Yang H."/>
            <person name="Xiang J."/>
        </authorList>
    </citation>
    <scope>NUCLEOTIDE SEQUENCE [LARGE SCALE GENOMIC DNA]</scope>
    <source>
        <strain evidence="14">Shaxun</strain>
        <tissue evidence="14">Muscle</tissue>
    </source>
</reference>
<keyword evidence="5 9" id="KW-0863">Zinc-finger</keyword>
<protein>
    <submittedName>
        <fullName evidence="14">Uncharacterized protein</fullName>
    </submittedName>
</protein>
<organism evidence="14 15">
    <name type="scientific">Stichopus japonicus</name>
    <name type="common">Sea cucumber</name>
    <dbReference type="NCBI Taxonomy" id="307972"/>
    <lineage>
        <taxon>Eukaryota</taxon>
        <taxon>Metazoa</taxon>
        <taxon>Echinodermata</taxon>
        <taxon>Eleutherozoa</taxon>
        <taxon>Echinozoa</taxon>
        <taxon>Holothuroidea</taxon>
        <taxon>Aspidochirotacea</taxon>
        <taxon>Aspidochirotida</taxon>
        <taxon>Stichopodidae</taxon>
        <taxon>Apostichopus</taxon>
    </lineage>
</organism>
<keyword evidence="6" id="KW-0862">Zinc</keyword>
<dbReference type="InterPro" id="IPR011016">
    <property type="entry name" value="Znf_RING-CH"/>
</dbReference>
<evidence type="ECO:0000256" key="1">
    <source>
        <dbReference type="ARBA" id="ARBA00004155"/>
    </source>
</evidence>
<sequence length="293" mass="33471">TGACFCQNRLCRYKVTAEGDIMPVTQISVAPAPFNSRQDSSDHDKKRTPGPSAQKSQKRNRAKEDARSGSIDSKRSSHDRSSSGRSSTRQGGSSFQSSVSLKSIEGEICRICHCEGEESKPLIEPCLCLGSLKFVHQECLQKWIKSSNTQNCELCHFNFVMQSKLKPLGKWQKFEMSSLERRKILCSVLFHIIVVVCIVWALYILIEHTKSDIVDMDNVWPFWTKLIVVAIGFSGGLIFMYVQCKVYVQLWKKLKAYNRVIYVQDCPPEEREKVKRLKKEQQEEDLIPVEVIT</sequence>
<feature type="transmembrane region" description="Helical" evidence="11">
    <location>
        <begin position="184"/>
        <end position="206"/>
    </location>
</feature>
<comment type="caution">
    <text evidence="14">The sequence shown here is derived from an EMBL/GenBank/DDBJ whole genome shotgun (WGS) entry which is preliminary data.</text>
</comment>
<keyword evidence="8" id="KW-0968">Cytoplasmic vesicle</keyword>
<dbReference type="AlphaFoldDB" id="A0A2G8KS29"/>
<dbReference type="GO" id="GO:0008270">
    <property type="term" value="F:zinc ion binding"/>
    <property type="evidence" value="ECO:0007669"/>
    <property type="project" value="UniProtKB-KW"/>
</dbReference>
<accession>A0A2G8KS29</accession>
<keyword evidence="11" id="KW-1133">Transmembrane helix</keyword>
<dbReference type="EMBL" id="MRZV01000404">
    <property type="protein sequence ID" value="PIK50792.1"/>
    <property type="molecule type" value="Genomic_DNA"/>
</dbReference>
<dbReference type="SMART" id="SM00744">
    <property type="entry name" value="RINGv"/>
    <property type="match status" value="1"/>
</dbReference>
<keyword evidence="11" id="KW-0472">Membrane</keyword>
<evidence type="ECO:0000256" key="6">
    <source>
        <dbReference type="ARBA" id="ARBA00022833"/>
    </source>
</evidence>
<dbReference type="Proteomes" id="UP000230750">
    <property type="component" value="Unassembled WGS sequence"/>
</dbReference>
<evidence type="ECO:0000256" key="7">
    <source>
        <dbReference type="ARBA" id="ARBA00022859"/>
    </source>
</evidence>
<keyword evidence="15" id="KW-1185">Reference proteome</keyword>
<comment type="subcellular location">
    <subcellularLocation>
        <location evidence="2">Cytoplasmic vesicle membrane</location>
        <topology evidence="2">Multi-pass membrane protein</topology>
    </subcellularLocation>
    <subcellularLocation>
        <location evidence="3">Early endosome membrane</location>
        <topology evidence="3">Multi-pass membrane protein</topology>
    </subcellularLocation>
    <subcellularLocation>
        <location evidence="1">Lysosome membrane</location>
        <topology evidence="1">Multi-pass membrane protein</topology>
    </subcellularLocation>
</comment>
<dbReference type="PROSITE" id="PS50089">
    <property type="entry name" value="ZF_RING_2"/>
    <property type="match status" value="1"/>
</dbReference>
<dbReference type="PANTHER" id="PTHR45981">
    <property type="entry name" value="LD02310P"/>
    <property type="match status" value="1"/>
</dbReference>
<feature type="region of interest" description="Disordered" evidence="10">
    <location>
        <begin position="28"/>
        <end position="98"/>
    </location>
</feature>
<feature type="non-terminal residue" evidence="14">
    <location>
        <position position="1"/>
    </location>
</feature>
<dbReference type="Pfam" id="PF12906">
    <property type="entry name" value="RINGv"/>
    <property type="match status" value="1"/>
</dbReference>
<evidence type="ECO:0000256" key="9">
    <source>
        <dbReference type="PROSITE-ProRule" id="PRU00175"/>
    </source>
</evidence>
<evidence type="ECO:0000313" key="14">
    <source>
        <dbReference type="EMBL" id="PIK50792.1"/>
    </source>
</evidence>
<name>A0A2G8KS29_STIJA</name>
<dbReference type="PROSITE" id="PS51292">
    <property type="entry name" value="ZF_RING_CH"/>
    <property type="match status" value="1"/>
</dbReference>
<feature type="domain" description="RING-CH-type" evidence="13">
    <location>
        <begin position="101"/>
        <end position="162"/>
    </location>
</feature>
<dbReference type="SUPFAM" id="SSF57850">
    <property type="entry name" value="RING/U-box"/>
    <property type="match status" value="1"/>
</dbReference>
<evidence type="ECO:0000259" key="12">
    <source>
        <dbReference type="PROSITE" id="PS50089"/>
    </source>
</evidence>
<evidence type="ECO:0000256" key="5">
    <source>
        <dbReference type="ARBA" id="ARBA00022771"/>
    </source>
</evidence>
<dbReference type="InterPro" id="IPR013083">
    <property type="entry name" value="Znf_RING/FYVE/PHD"/>
</dbReference>
<feature type="transmembrane region" description="Helical" evidence="11">
    <location>
        <begin position="226"/>
        <end position="248"/>
    </location>
</feature>
<proteinExistence type="predicted"/>
<feature type="compositionally biased region" description="Basic and acidic residues" evidence="10">
    <location>
        <begin position="62"/>
        <end position="82"/>
    </location>
</feature>
<dbReference type="GO" id="GO:0031901">
    <property type="term" value="C:early endosome membrane"/>
    <property type="evidence" value="ECO:0007669"/>
    <property type="project" value="UniProtKB-SubCell"/>
</dbReference>
<dbReference type="STRING" id="307972.A0A2G8KS29"/>
<evidence type="ECO:0000256" key="11">
    <source>
        <dbReference type="SAM" id="Phobius"/>
    </source>
</evidence>
<keyword evidence="4" id="KW-0479">Metal-binding</keyword>
<keyword evidence="7" id="KW-0391">Immunity</keyword>
<evidence type="ECO:0000256" key="8">
    <source>
        <dbReference type="ARBA" id="ARBA00023329"/>
    </source>
</evidence>